<evidence type="ECO:0000259" key="3">
    <source>
        <dbReference type="Pfam" id="PF01558"/>
    </source>
</evidence>
<accession>A0A495W9K9</accession>
<dbReference type="SUPFAM" id="SSF52518">
    <property type="entry name" value="Thiamin diphosphate-binding fold (THDP-binding)"/>
    <property type="match status" value="1"/>
</dbReference>
<dbReference type="PANTHER" id="PTHR32154">
    <property type="entry name" value="PYRUVATE-FLAVODOXIN OXIDOREDUCTASE-RELATED"/>
    <property type="match status" value="1"/>
</dbReference>
<sequence length="695" mass="72403">MTTDVGNGAAPGGPPEHTGPGQAGPGGTGATGAGPGDTASGATRPGDPGSSGTGPADRGAPGAGPGGSGDAGPGGNGAGRTATVRKLDRVVIRFAGDSGDGMQLTGDRFTSEAAAFGNDLATLPNFPAEIRAPQGTLPGVSSFQLHFADYDILTPGDRPDVLVAMNPAALKANIGDLPRGGTLIVNTDEFTKRNLVKVGYDADPLENGSLDGYQVHKVAMATLTIGALEETGLGKKDAERAKNMFALGLLSWMYHRPTEGTERFLREKFAKKPAIAEANVLAFRAGWNYGETTESFAVTFEVAPAKLDRGTYRQITGNTALAYGIVAAGQRAKLPVVLGTYPITPASDILHELSKHKNFGITTLQAEDEIAGIGAALGASYGGALGVTSTSGPGIALKSETIGLAVMTELPLVVIDVQRGGPSTGLPTKTEQADLLQAMFGRNGESPVPVVAPRSPADCFDAALDAVRIALTYRTPVLLLSDGAIANGSEPWLIPDVDDLPDLSVEFATEPNGPDGAFWPYLRDPETLARPWALPGTAGLQHRIGGLEKADGSGNISYDPANHDHMVRLRQRKVDGVEVPDVVVDDPSGEAKVLVVGWGSSYGPIGAAARRVRKLGLPVAHAHLRHLNPFPKNLGEVLSRYERVVVPEMNLGQLAMLLRAKYLVDAISYTKVQGLPFKAEELQDVLADVIKGVSQ</sequence>
<dbReference type="InterPro" id="IPR050722">
    <property type="entry name" value="Pyruvate:ferred/Flavod_OxRd"/>
</dbReference>
<dbReference type="InterPro" id="IPR022367">
    <property type="entry name" value="2-oxoacid/accept_OxRdtase_asu"/>
</dbReference>
<dbReference type="InterPro" id="IPR002880">
    <property type="entry name" value="Pyrv_Fd/Flavodoxin_OxRdtase_N"/>
</dbReference>
<feature type="compositionally biased region" description="Gly residues" evidence="2">
    <location>
        <begin position="61"/>
        <end position="78"/>
    </location>
</feature>
<evidence type="ECO:0000259" key="4">
    <source>
        <dbReference type="Pfam" id="PF01855"/>
    </source>
</evidence>
<dbReference type="InterPro" id="IPR002869">
    <property type="entry name" value="Pyrv_flavodox_OxRed_cen"/>
</dbReference>
<organism evidence="6 7">
    <name type="scientific">Saccharothrix australiensis</name>
    <dbReference type="NCBI Taxonomy" id="2072"/>
    <lineage>
        <taxon>Bacteria</taxon>
        <taxon>Bacillati</taxon>
        <taxon>Actinomycetota</taxon>
        <taxon>Actinomycetes</taxon>
        <taxon>Pseudonocardiales</taxon>
        <taxon>Pseudonocardiaceae</taxon>
        <taxon>Saccharothrix</taxon>
    </lineage>
</organism>
<evidence type="ECO:0000256" key="2">
    <source>
        <dbReference type="SAM" id="MobiDB-lite"/>
    </source>
</evidence>
<feature type="domain" description="Pyruvate:ferredoxin oxidoreductase core" evidence="5">
    <location>
        <begin position="591"/>
        <end position="656"/>
    </location>
</feature>
<dbReference type="InterPro" id="IPR029061">
    <property type="entry name" value="THDP-binding"/>
</dbReference>
<dbReference type="AlphaFoldDB" id="A0A495W9K9"/>
<feature type="domain" description="Pyruvate/ketoisovalerate oxidoreductase catalytic" evidence="3">
    <location>
        <begin position="99"/>
        <end position="286"/>
    </location>
</feature>
<name>A0A495W9K9_9PSEU</name>
<dbReference type="Pfam" id="PF01855">
    <property type="entry name" value="POR_N"/>
    <property type="match status" value="1"/>
</dbReference>
<dbReference type="FunFam" id="3.40.920.10:FF:000002">
    <property type="entry name" value="2-oxoglutarate oxidoreductase, alpha subunit"/>
    <property type="match status" value="1"/>
</dbReference>
<evidence type="ECO:0000313" key="7">
    <source>
        <dbReference type="Proteomes" id="UP000282084"/>
    </source>
</evidence>
<dbReference type="Pfam" id="PF17147">
    <property type="entry name" value="PFOR_II"/>
    <property type="match status" value="1"/>
</dbReference>
<dbReference type="Gene3D" id="3.40.920.10">
    <property type="entry name" value="Pyruvate-ferredoxin oxidoreductase, PFOR, domain III"/>
    <property type="match status" value="1"/>
</dbReference>
<dbReference type="PANTHER" id="PTHR32154:SF20">
    <property type="entry name" value="2-OXOGLUTARATE OXIDOREDUCTASE SUBUNIT KORA"/>
    <property type="match status" value="1"/>
</dbReference>
<dbReference type="GO" id="GO:0006979">
    <property type="term" value="P:response to oxidative stress"/>
    <property type="evidence" value="ECO:0007669"/>
    <property type="project" value="TreeGrafter"/>
</dbReference>
<dbReference type="FunFam" id="3.40.50.970:FF:000022">
    <property type="entry name" value="2-oxoglutarate ferredoxin oxidoreductase alpha subunit"/>
    <property type="match status" value="1"/>
</dbReference>
<dbReference type="Proteomes" id="UP000282084">
    <property type="component" value="Unassembled WGS sequence"/>
</dbReference>
<protein>
    <submittedName>
        <fullName evidence="6">2-oxoglutarate ferredoxin oxidoreductase subunit alpha</fullName>
    </submittedName>
</protein>
<keyword evidence="7" id="KW-1185">Reference proteome</keyword>
<evidence type="ECO:0000259" key="5">
    <source>
        <dbReference type="Pfam" id="PF17147"/>
    </source>
</evidence>
<dbReference type="InterPro" id="IPR033412">
    <property type="entry name" value="PFOR_II"/>
</dbReference>
<dbReference type="InterPro" id="IPR019752">
    <property type="entry name" value="Pyrv/ketoisovalerate_OxRed_cat"/>
</dbReference>
<comment type="caution">
    <text evidence="6">The sequence shown here is derived from an EMBL/GenBank/DDBJ whole genome shotgun (WGS) entry which is preliminary data.</text>
</comment>
<proteinExistence type="predicted"/>
<dbReference type="Gene3D" id="3.40.50.920">
    <property type="match status" value="1"/>
</dbReference>
<dbReference type="InterPro" id="IPR009014">
    <property type="entry name" value="Transketo_C/PFOR_II"/>
</dbReference>
<dbReference type="SUPFAM" id="SSF53323">
    <property type="entry name" value="Pyruvate-ferredoxin oxidoreductase, PFOR, domain III"/>
    <property type="match status" value="1"/>
</dbReference>
<dbReference type="Pfam" id="PF01558">
    <property type="entry name" value="POR"/>
    <property type="match status" value="1"/>
</dbReference>
<evidence type="ECO:0000313" key="6">
    <source>
        <dbReference type="EMBL" id="RKT57837.1"/>
    </source>
</evidence>
<feature type="compositionally biased region" description="Gly residues" evidence="2">
    <location>
        <begin position="21"/>
        <end position="35"/>
    </location>
</feature>
<feature type="domain" description="Pyruvate flavodoxin/ferredoxin oxidoreductase pyrimidine binding" evidence="4">
    <location>
        <begin position="335"/>
        <end position="551"/>
    </location>
</feature>
<dbReference type="GO" id="GO:0000287">
    <property type="term" value="F:magnesium ion binding"/>
    <property type="evidence" value="ECO:0007669"/>
    <property type="project" value="UniProtKB-ARBA"/>
</dbReference>
<reference evidence="6 7" key="1">
    <citation type="submission" date="2018-10" db="EMBL/GenBank/DDBJ databases">
        <title>Sequencing the genomes of 1000 actinobacteria strains.</title>
        <authorList>
            <person name="Klenk H.-P."/>
        </authorList>
    </citation>
    <scope>NUCLEOTIDE SEQUENCE [LARGE SCALE GENOMIC DNA]</scope>
    <source>
        <strain evidence="6 7">DSM 43800</strain>
    </source>
</reference>
<dbReference type="EMBL" id="RBXO01000001">
    <property type="protein sequence ID" value="RKT57837.1"/>
    <property type="molecule type" value="Genomic_DNA"/>
</dbReference>
<dbReference type="GO" id="GO:0016903">
    <property type="term" value="F:oxidoreductase activity, acting on the aldehyde or oxo group of donors"/>
    <property type="evidence" value="ECO:0007669"/>
    <property type="project" value="InterPro"/>
</dbReference>
<dbReference type="SUPFAM" id="SSF52922">
    <property type="entry name" value="TK C-terminal domain-like"/>
    <property type="match status" value="1"/>
</dbReference>
<keyword evidence="1" id="KW-0560">Oxidoreductase</keyword>
<dbReference type="NCBIfam" id="TIGR03710">
    <property type="entry name" value="OAFO_sf"/>
    <property type="match status" value="1"/>
</dbReference>
<evidence type="ECO:0000256" key="1">
    <source>
        <dbReference type="ARBA" id="ARBA00023002"/>
    </source>
</evidence>
<dbReference type="CDD" id="cd07034">
    <property type="entry name" value="TPP_PYR_PFOR_IOR-alpha_like"/>
    <property type="match status" value="1"/>
</dbReference>
<feature type="region of interest" description="Disordered" evidence="2">
    <location>
        <begin position="1"/>
        <end position="81"/>
    </location>
</feature>
<gene>
    <name evidence="6" type="ORF">C8E97_6569</name>
</gene>
<dbReference type="Gene3D" id="3.40.50.970">
    <property type="match status" value="1"/>
</dbReference>